<evidence type="ECO:0000313" key="2">
    <source>
        <dbReference type="EMBL" id="PXX62140.1"/>
    </source>
</evidence>
<keyword evidence="1" id="KW-0732">Signal</keyword>
<reference evidence="2 3" key="1">
    <citation type="submission" date="2018-05" db="EMBL/GenBank/DDBJ databases">
        <title>Genomic Encyclopedia of Type Strains, Phase IV (KMG-IV): sequencing the most valuable type-strain genomes for metagenomic binning, comparative biology and taxonomic classification.</title>
        <authorList>
            <person name="Goeker M."/>
        </authorList>
    </citation>
    <scope>NUCLEOTIDE SEQUENCE [LARGE SCALE GENOMIC DNA]</scope>
    <source>
        <strain evidence="2 3">DSM 44704</strain>
    </source>
</reference>
<name>A0A318JWG7_9NOCA</name>
<evidence type="ECO:0000256" key="1">
    <source>
        <dbReference type="SAM" id="SignalP"/>
    </source>
</evidence>
<protein>
    <submittedName>
        <fullName evidence="2">Uncharacterized protein</fullName>
    </submittedName>
</protein>
<feature type="signal peptide" evidence="1">
    <location>
        <begin position="1"/>
        <end position="25"/>
    </location>
</feature>
<dbReference type="EMBL" id="QJKF01000007">
    <property type="protein sequence ID" value="PXX62140.1"/>
    <property type="molecule type" value="Genomic_DNA"/>
</dbReference>
<gene>
    <name evidence="2" type="ORF">DFR70_1076</name>
</gene>
<dbReference type="Proteomes" id="UP000247569">
    <property type="component" value="Unassembled WGS sequence"/>
</dbReference>
<comment type="caution">
    <text evidence="2">The sequence shown here is derived from an EMBL/GenBank/DDBJ whole genome shotgun (WGS) entry which is preliminary data.</text>
</comment>
<evidence type="ECO:0000313" key="3">
    <source>
        <dbReference type="Proteomes" id="UP000247569"/>
    </source>
</evidence>
<accession>A0A318JWG7</accession>
<feature type="chain" id="PRO_5016377924" evidence="1">
    <location>
        <begin position="26"/>
        <end position="77"/>
    </location>
</feature>
<dbReference type="AlphaFoldDB" id="A0A318JWG7"/>
<dbReference type="RefSeq" id="WP_040733257.1">
    <property type="nucleotide sequence ID" value="NZ_QJKF01000007.1"/>
</dbReference>
<proteinExistence type="predicted"/>
<sequence length="77" mass="8064">MFIRLAGAAAVIAALMLGAAGPAAAKPHIVGPFDSRQDCEIDRITAENLGSATDRCYDSGARPEAWYYAVVGGTRHT</sequence>
<organism evidence="2 3">
    <name type="scientific">Nocardia tenerifensis</name>
    <dbReference type="NCBI Taxonomy" id="228006"/>
    <lineage>
        <taxon>Bacteria</taxon>
        <taxon>Bacillati</taxon>
        <taxon>Actinomycetota</taxon>
        <taxon>Actinomycetes</taxon>
        <taxon>Mycobacteriales</taxon>
        <taxon>Nocardiaceae</taxon>
        <taxon>Nocardia</taxon>
    </lineage>
</organism>
<keyword evidence="3" id="KW-1185">Reference proteome</keyword>